<dbReference type="GO" id="GO:0016020">
    <property type="term" value="C:membrane"/>
    <property type="evidence" value="ECO:0007669"/>
    <property type="project" value="UniProtKB-SubCell"/>
</dbReference>
<keyword evidence="3 5" id="KW-1133">Transmembrane helix</keyword>
<evidence type="ECO:0000256" key="3">
    <source>
        <dbReference type="ARBA" id="ARBA00022989"/>
    </source>
</evidence>
<evidence type="ECO:0000313" key="6">
    <source>
        <dbReference type="EMBL" id="CAD6192724.1"/>
    </source>
</evidence>
<sequence length="185" mass="20919">MSQSGNVRILDGVEVPPFRNLNEFLFTTERYERPPFNDLPKWNNRIMSNLLYFQTNYFAMLAFMFILHTFFSAQDIFIGLIALVAAMGVAIFSSSLNPNIHTMRKDHPLITLGAIIIVAYLFISVLSSVFVVLFAILFPVLLVLIHASLRLRGVANKTTNLAERSGLRTTLMGTILERLGFSIKF</sequence>
<feature type="transmembrane region" description="Helical" evidence="5">
    <location>
        <begin position="108"/>
        <end position="123"/>
    </location>
</feature>
<feature type="transmembrane region" description="Helical" evidence="5">
    <location>
        <begin position="50"/>
        <end position="70"/>
    </location>
</feature>
<keyword evidence="7" id="KW-1185">Reference proteome</keyword>
<dbReference type="InterPro" id="IPR004895">
    <property type="entry name" value="Prenylated_rab_accept_PRA1"/>
</dbReference>
<protein>
    <recommendedName>
        <fullName evidence="5">PRA1 family protein</fullName>
    </recommendedName>
</protein>
<accession>A0A8S1HBA2</accession>
<keyword evidence="2 5" id="KW-0812">Transmembrane</keyword>
<dbReference type="AlphaFoldDB" id="A0A8S1HBA2"/>
<keyword evidence="4 5" id="KW-0472">Membrane</keyword>
<feature type="transmembrane region" description="Helical" evidence="5">
    <location>
        <begin position="129"/>
        <end position="149"/>
    </location>
</feature>
<dbReference type="PANTHER" id="PTHR12859">
    <property type="entry name" value="PRA1 PROTEIN"/>
    <property type="match status" value="1"/>
</dbReference>
<feature type="transmembrane region" description="Helical" evidence="5">
    <location>
        <begin position="76"/>
        <end position="96"/>
    </location>
</feature>
<comment type="caution">
    <text evidence="6">The sequence shown here is derived from an EMBL/GenBank/DDBJ whole genome shotgun (WGS) entry which is preliminary data.</text>
</comment>
<evidence type="ECO:0000313" key="7">
    <source>
        <dbReference type="Proteomes" id="UP000835052"/>
    </source>
</evidence>
<evidence type="ECO:0000256" key="1">
    <source>
        <dbReference type="ARBA" id="ARBA00004141"/>
    </source>
</evidence>
<comment type="subcellular location">
    <subcellularLocation>
        <location evidence="1 5">Membrane</location>
        <topology evidence="1 5">Multi-pass membrane protein</topology>
    </subcellularLocation>
</comment>
<dbReference type="Proteomes" id="UP000835052">
    <property type="component" value="Unassembled WGS sequence"/>
</dbReference>
<gene>
    <name evidence="6" type="ORF">CAUJ_LOCUS8643</name>
</gene>
<reference evidence="6" key="1">
    <citation type="submission" date="2020-10" db="EMBL/GenBank/DDBJ databases">
        <authorList>
            <person name="Kikuchi T."/>
        </authorList>
    </citation>
    <scope>NUCLEOTIDE SEQUENCE</scope>
    <source>
        <strain evidence="6">NKZ352</strain>
    </source>
</reference>
<dbReference type="EMBL" id="CAJGYM010000029">
    <property type="protein sequence ID" value="CAD6192724.1"/>
    <property type="molecule type" value="Genomic_DNA"/>
</dbReference>
<dbReference type="PANTHER" id="PTHR12859:SF0">
    <property type="entry name" value="PRA1 FAMILY PROTEIN"/>
    <property type="match status" value="1"/>
</dbReference>
<comment type="similarity">
    <text evidence="5">Belongs to the PRA1 family.</text>
</comment>
<organism evidence="6 7">
    <name type="scientific">Caenorhabditis auriculariae</name>
    <dbReference type="NCBI Taxonomy" id="2777116"/>
    <lineage>
        <taxon>Eukaryota</taxon>
        <taxon>Metazoa</taxon>
        <taxon>Ecdysozoa</taxon>
        <taxon>Nematoda</taxon>
        <taxon>Chromadorea</taxon>
        <taxon>Rhabditida</taxon>
        <taxon>Rhabditina</taxon>
        <taxon>Rhabditomorpha</taxon>
        <taxon>Rhabditoidea</taxon>
        <taxon>Rhabditidae</taxon>
        <taxon>Peloderinae</taxon>
        <taxon>Caenorhabditis</taxon>
    </lineage>
</organism>
<dbReference type="OrthoDB" id="18213at2759"/>
<evidence type="ECO:0000256" key="2">
    <source>
        <dbReference type="ARBA" id="ARBA00022692"/>
    </source>
</evidence>
<proteinExistence type="inferred from homology"/>
<dbReference type="Pfam" id="PF03208">
    <property type="entry name" value="PRA1"/>
    <property type="match status" value="1"/>
</dbReference>
<evidence type="ECO:0000256" key="4">
    <source>
        <dbReference type="ARBA" id="ARBA00023136"/>
    </source>
</evidence>
<name>A0A8S1HBA2_9PELO</name>
<evidence type="ECO:0000256" key="5">
    <source>
        <dbReference type="RuleBase" id="RU363107"/>
    </source>
</evidence>